<keyword evidence="5" id="KW-0560">Oxidoreductase</keyword>
<dbReference type="PANTHER" id="PTHR30096:SF0">
    <property type="entry name" value="4,5-DOPA DIOXYGENASE EXTRADIOL-LIKE PROTEIN"/>
    <property type="match status" value="1"/>
</dbReference>
<keyword evidence="3" id="KW-0479">Metal-binding</keyword>
<comment type="cofactor">
    <cofactor evidence="1">
        <name>Zn(2+)</name>
        <dbReference type="ChEBI" id="CHEBI:29105"/>
    </cofactor>
</comment>
<evidence type="ECO:0000256" key="2">
    <source>
        <dbReference type="ARBA" id="ARBA00007581"/>
    </source>
</evidence>
<organism evidence="7 8">
    <name type="scientific">Mortierella alpina</name>
    <name type="common">Oleaginous fungus</name>
    <name type="synonym">Mortierella renispora</name>
    <dbReference type="NCBI Taxonomy" id="64518"/>
    <lineage>
        <taxon>Eukaryota</taxon>
        <taxon>Fungi</taxon>
        <taxon>Fungi incertae sedis</taxon>
        <taxon>Mucoromycota</taxon>
        <taxon>Mortierellomycotina</taxon>
        <taxon>Mortierellomycetes</taxon>
        <taxon>Mortierellales</taxon>
        <taxon>Mortierellaceae</taxon>
        <taxon>Mortierella</taxon>
    </lineage>
</organism>
<dbReference type="Gene3D" id="3.40.830.10">
    <property type="entry name" value="LigB-like"/>
    <property type="match status" value="1"/>
</dbReference>
<dbReference type="InterPro" id="IPR004183">
    <property type="entry name" value="Xdiol_dOase_suB"/>
</dbReference>
<dbReference type="GO" id="GO:0016702">
    <property type="term" value="F:oxidoreductase activity, acting on single donors with incorporation of molecular oxygen, incorporation of two atoms of oxygen"/>
    <property type="evidence" value="ECO:0007669"/>
    <property type="project" value="UniProtKB-ARBA"/>
</dbReference>
<comment type="caution">
    <text evidence="7">The sequence shown here is derived from an EMBL/GenBank/DDBJ whole genome shotgun (WGS) entry which is preliminary data.</text>
</comment>
<dbReference type="GO" id="GO:0008198">
    <property type="term" value="F:ferrous iron binding"/>
    <property type="evidence" value="ECO:0007669"/>
    <property type="project" value="InterPro"/>
</dbReference>
<evidence type="ECO:0000256" key="1">
    <source>
        <dbReference type="ARBA" id="ARBA00001947"/>
    </source>
</evidence>
<accession>A0A9P8CYA6</accession>
<dbReference type="AlphaFoldDB" id="A0A9P8CYA6"/>
<proteinExistence type="inferred from homology"/>
<dbReference type="Pfam" id="PF02900">
    <property type="entry name" value="LigB"/>
    <property type="match status" value="1"/>
</dbReference>
<dbReference type="PIRSF" id="PIRSF006157">
    <property type="entry name" value="Doxgns_DODA"/>
    <property type="match status" value="1"/>
</dbReference>
<dbReference type="GO" id="GO:0008270">
    <property type="term" value="F:zinc ion binding"/>
    <property type="evidence" value="ECO:0007669"/>
    <property type="project" value="InterPro"/>
</dbReference>
<evidence type="ECO:0000313" key="7">
    <source>
        <dbReference type="EMBL" id="KAG9323241.1"/>
    </source>
</evidence>
<dbReference type="SUPFAM" id="SSF53213">
    <property type="entry name" value="LigB-like"/>
    <property type="match status" value="1"/>
</dbReference>
<protein>
    <recommendedName>
        <fullName evidence="6">Extradiol ring-cleavage dioxygenase class III enzyme subunit B domain-containing protein</fullName>
    </recommendedName>
</protein>
<comment type="similarity">
    <text evidence="2">Belongs to the DODA-type extradiol aromatic ring-opening dioxygenase family.</text>
</comment>
<keyword evidence="4" id="KW-0862">Zinc</keyword>
<feature type="domain" description="Extradiol ring-cleavage dioxygenase class III enzyme subunit B" evidence="6">
    <location>
        <begin position="9"/>
        <end position="272"/>
    </location>
</feature>
<evidence type="ECO:0000256" key="4">
    <source>
        <dbReference type="ARBA" id="ARBA00022833"/>
    </source>
</evidence>
<name>A0A9P8CYA6_MORAP</name>
<evidence type="ECO:0000256" key="5">
    <source>
        <dbReference type="ARBA" id="ARBA00023002"/>
    </source>
</evidence>
<dbReference type="InterPro" id="IPR014436">
    <property type="entry name" value="Extradiol_dOase_DODA"/>
</dbReference>
<evidence type="ECO:0000259" key="6">
    <source>
        <dbReference type="Pfam" id="PF02900"/>
    </source>
</evidence>
<evidence type="ECO:0000313" key="8">
    <source>
        <dbReference type="Proteomes" id="UP000717515"/>
    </source>
</evidence>
<dbReference type="CDD" id="cd07363">
    <property type="entry name" value="45_DOPA_Dioxygenase"/>
    <property type="match status" value="1"/>
</dbReference>
<gene>
    <name evidence="7" type="ORF">KVV02_000135</name>
</gene>
<dbReference type="PANTHER" id="PTHR30096">
    <property type="entry name" value="4,5-DOPA DIOXYGENASE EXTRADIOL-LIKE PROTEIN"/>
    <property type="match status" value="1"/>
</dbReference>
<sequence>MPVSQLPVYFLSHTGPTQAFDDPTSIKFLAELGQKWTSFSDPTPNSILVLSGHWEGEHGVARVRTSEKNEIHIDLDTVQDIPEFQELPEYVLKLEYSSRGSPRLANRVLELLAKAGIPAGEETKRGIDHGVWGPFVAILPKPTIPIVQMSLVDMQGEPAHEVFAFHIKLGQALAELRREGVLIVGSGTAVHNLKDHAMTLRTGGKVAPYVAPFDALLDKVALTEHERERVAIEEIAQSEFLPWAHPSLDHILPFYVAIGAAGGDKARVLYKNRFGGLSETTYSFGEN</sequence>
<dbReference type="Proteomes" id="UP000717515">
    <property type="component" value="Unassembled WGS sequence"/>
</dbReference>
<dbReference type="EMBL" id="JAIFTL010000109">
    <property type="protein sequence ID" value="KAG9323241.1"/>
    <property type="molecule type" value="Genomic_DNA"/>
</dbReference>
<reference evidence="7" key="1">
    <citation type="submission" date="2021-07" db="EMBL/GenBank/DDBJ databases">
        <title>Draft genome of Mortierella alpina, strain LL118, isolated from an aspen leaf litter sample.</title>
        <authorList>
            <person name="Yang S."/>
            <person name="Vinatzer B.A."/>
        </authorList>
    </citation>
    <scope>NUCLEOTIDE SEQUENCE</scope>
    <source>
        <strain evidence="7">LL118</strain>
    </source>
</reference>
<evidence type="ECO:0000256" key="3">
    <source>
        <dbReference type="ARBA" id="ARBA00022723"/>
    </source>
</evidence>